<evidence type="ECO:0000256" key="1">
    <source>
        <dbReference type="SAM" id="MobiDB-lite"/>
    </source>
</evidence>
<feature type="region of interest" description="Disordered" evidence="1">
    <location>
        <begin position="107"/>
        <end position="132"/>
    </location>
</feature>
<dbReference type="AlphaFoldDB" id="A0A5M9K8C1"/>
<sequence>MASDNTESSSSTSASAPASNSTANMSIDSMLSTFSPDTTAAMTSDAPHAMIFDGKTIDYHLLSVRQLIIMLSERRLVPSFKDSLIILLLQDDERQYRAAAQASSSSSTIRPVVVDDQRSGSPELGAQDDRQASLDALEDMVDRYLERRQGSENLRARAEEDLSPLPSDTKQG</sequence>
<protein>
    <submittedName>
        <fullName evidence="2">Uncharacterized protein</fullName>
    </submittedName>
</protein>
<proteinExistence type="predicted"/>
<evidence type="ECO:0000313" key="2">
    <source>
        <dbReference type="EMBL" id="KAA8575115.1"/>
    </source>
</evidence>
<keyword evidence="3" id="KW-1185">Reference proteome</keyword>
<evidence type="ECO:0000313" key="3">
    <source>
        <dbReference type="Proteomes" id="UP000322873"/>
    </source>
</evidence>
<dbReference type="EMBL" id="VICG01000002">
    <property type="protein sequence ID" value="KAA8575115.1"/>
    <property type="molecule type" value="Genomic_DNA"/>
</dbReference>
<name>A0A5M9K8C1_MONFR</name>
<dbReference type="Proteomes" id="UP000322873">
    <property type="component" value="Unassembled WGS sequence"/>
</dbReference>
<feature type="compositionally biased region" description="Basic and acidic residues" evidence="1">
    <location>
        <begin position="148"/>
        <end position="160"/>
    </location>
</feature>
<feature type="region of interest" description="Disordered" evidence="1">
    <location>
        <begin position="148"/>
        <end position="172"/>
    </location>
</feature>
<organism evidence="2 3">
    <name type="scientific">Monilinia fructicola</name>
    <name type="common">Brown rot fungus</name>
    <name type="synonym">Ciboria fructicola</name>
    <dbReference type="NCBI Taxonomy" id="38448"/>
    <lineage>
        <taxon>Eukaryota</taxon>
        <taxon>Fungi</taxon>
        <taxon>Dikarya</taxon>
        <taxon>Ascomycota</taxon>
        <taxon>Pezizomycotina</taxon>
        <taxon>Leotiomycetes</taxon>
        <taxon>Helotiales</taxon>
        <taxon>Sclerotiniaceae</taxon>
        <taxon>Monilinia</taxon>
    </lineage>
</organism>
<gene>
    <name evidence="2" type="ORF">EYC84_004327</name>
</gene>
<accession>A0A5M9K8C1</accession>
<comment type="caution">
    <text evidence="2">The sequence shown here is derived from an EMBL/GenBank/DDBJ whole genome shotgun (WGS) entry which is preliminary data.</text>
</comment>
<feature type="region of interest" description="Disordered" evidence="1">
    <location>
        <begin position="1"/>
        <end position="22"/>
    </location>
</feature>
<reference evidence="2 3" key="1">
    <citation type="submission" date="2019-06" db="EMBL/GenBank/DDBJ databases">
        <title>Genome Sequence of the Brown Rot Fungal Pathogen Monilinia fructicola.</title>
        <authorList>
            <person name="De Miccolis Angelini R.M."/>
            <person name="Landi L."/>
            <person name="Abate D."/>
            <person name="Pollastro S."/>
            <person name="Romanazzi G."/>
            <person name="Faretra F."/>
        </authorList>
    </citation>
    <scope>NUCLEOTIDE SEQUENCE [LARGE SCALE GENOMIC DNA]</scope>
    <source>
        <strain evidence="2 3">Mfrc123</strain>
    </source>
</reference>